<dbReference type="GO" id="GO:0005737">
    <property type="term" value="C:cytoplasm"/>
    <property type="evidence" value="ECO:0007669"/>
    <property type="project" value="UniProtKB-ARBA"/>
</dbReference>
<feature type="region of interest" description="Disordered" evidence="16">
    <location>
        <begin position="33"/>
        <end position="61"/>
    </location>
</feature>
<keyword evidence="7 15" id="KW-0479">Metal-binding</keyword>
<comment type="similarity">
    <text evidence="3 15">Belongs to the ENDOU family.</text>
</comment>
<keyword evidence="10 15" id="KW-0694">RNA-binding</keyword>
<feature type="transmembrane region" description="Helical" evidence="17">
    <location>
        <begin position="493"/>
        <end position="512"/>
    </location>
</feature>
<keyword evidence="20" id="KW-1185">Reference proteome</keyword>
<comment type="caution">
    <text evidence="19">The sequence shown here is derived from an EMBL/GenBank/DDBJ whole genome shotgun (WGS) entry which is preliminary data.</text>
</comment>
<dbReference type="InterPro" id="IPR018998">
    <property type="entry name" value="EndoU_C"/>
</dbReference>
<dbReference type="InterPro" id="IPR037227">
    <property type="entry name" value="EndoU-like"/>
</dbReference>
<comment type="cofactor">
    <cofactor evidence="1 15">
        <name>Mn(2+)</name>
        <dbReference type="ChEBI" id="CHEBI:29035"/>
    </cofactor>
</comment>
<proteinExistence type="inferred from homology"/>
<comment type="catalytic activity">
    <reaction evidence="15">
        <text>ribonucleotidyl-uridine-RNA = a 5'-end dephospho-uridine-RNA + a 3'-end 2',3'-cyclophospho-ribonucleotide-RNA</text>
        <dbReference type="Rhea" id="RHEA:67792"/>
        <dbReference type="Rhea" id="RHEA-COMP:10464"/>
        <dbReference type="Rhea" id="RHEA-COMP:17354"/>
        <dbReference type="Rhea" id="RHEA-COMP:17356"/>
        <dbReference type="ChEBI" id="CHEBI:83064"/>
        <dbReference type="ChEBI" id="CHEBI:173117"/>
        <dbReference type="ChEBI" id="CHEBI:173224"/>
    </reaction>
</comment>
<dbReference type="InterPro" id="IPR039787">
    <property type="entry name" value="ENDOU"/>
</dbReference>
<evidence type="ECO:0000256" key="10">
    <source>
        <dbReference type="ARBA" id="ARBA00022884"/>
    </source>
</evidence>
<dbReference type="GO" id="GO:0003723">
    <property type="term" value="F:RNA binding"/>
    <property type="evidence" value="ECO:0007669"/>
    <property type="project" value="UniProtKB-UniRule"/>
</dbReference>
<evidence type="ECO:0000256" key="5">
    <source>
        <dbReference type="ARBA" id="ARBA00022692"/>
    </source>
</evidence>
<keyword evidence="13 15" id="KW-0464">Manganese</keyword>
<dbReference type="GO" id="GO:0046872">
    <property type="term" value="F:metal ion binding"/>
    <property type="evidence" value="ECO:0007669"/>
    <property type="project" value="UniProtKB-UniRule"/>
</dbReference>
<keyword evidence="11 17" id="KW-1133">Transmembrane helix</keyword>
<evidence type="ECO:0000256" key="15">
    <source>
        <dbReference type="RuleBase" id="RU367085"/>
    </source>
</evidence>
<feature type="transmembrane region" description="Helical" evidence="17">
    <location>
        <begin position="524"/>
        <end position="543"/>
    </location>
</feature>
<evidence type="ECO:0000256" key="7">
    <source>
        <dbReference type="ARBA" id="ARBA00022723"/>
    </source>
</evidence>
<evidence type="ECO:0000313" key="20">
    <source>
        <dbReference type="Proteomes" id="UP001356427"/>
    </source>
</evidence>
<dbReference type="GO" id="GO:0016787">
    <property type="term" value="F:hydrolase activity"/>
    <property type="evidence" value="ECO:0007669"/>
    <property type="project" value="UniProtKB-KW"/>
</dbReference>
<dbReference type="InterPro" id="IPR019325">
    <property type="entry name" value="NEDD4/Bsd2"/>
</dbReference>
<reference evidence="19 20" key="1">
    <citation type="submission" date="2021-04" db="EMBL/GenBank/DDBJ databases">
        <authorList>
            <person name="De Guttry C."/>
            <person name="Zahm M."/>
            <person name="Klopp C."/>
            <person name="Cabau C."/>
            <person name="Louis A."/>
            <person name="Berthelot C."/>
            <person name="Parey E."/>
            <person name="Roest Crollius H."/>
            <person name="Montfort J."/>
            <person name="Robinson-Rechavi M."/>
            <person name="Bucao C."/>
            <person name="Bouchez O."/>
            <person name="Gislard M."/>
            <person name="Lluch J."/>
            <person name="Milhes M."/>
            <person name="Lampietro C."/>
            <person name="Lopez Roques C."/>
            <person name="Donnadieu C."/>
            <person name="Braasch I."/>
            <person name="Desvignes T."/>
            <person name="Postlethwait J."/>
            <person name="Bobe J."/>
            <person name="Wedekind C."/>
            <person name="Guiguen Y."/>
        </authorList>
    </citation>
    <scope>NUCLEOTIDE SEQUENCE [LARGE SCALE GENOMIC DNA]</scope>
    <source>
        <strain evidence="19">Cs_M1</strain>
        <tissue evidence="19">Blood</tissue>
    </source>
</reference>
<evidence type="ECO:0000256" key="17">
    <source>
        <dbReference type="SAM" id="Phobius"/>
    </source>
</evidence>
<evidence type="ECO:0000313" key="19">
    <source>
        <dbReference type="EMBL" id="KAK6321996.1"/>
    </source>
</evidence>
<keyword evidence="5 17" id="KW-0812">Transmembrane</keyword>
<evidence type="ECO:0000256" key="1">
    <source>
        <dbReference type="ARBA" id="ARBA00001936"/>
    </source>
</evidence>
<evidence type="ECO:0000256" key="9">
    <source>
        <dbReference type="ARBA" id="ARBA00022801"/>
    </source>
</evidence>
<dbReference type="GO" id="GO:0007034">
    <property type="term" value="P:vacuolar transport"/>
    <property type="evidence" value="ECO:0007669"/>
    <property type="project" value="InterPro"/>
</dbReference>
<dbReference type="SUPFAM" id="SSF142877">
    <property type="entry name" value="EndoU-like"/>
    <property type="match status" value="1"/>
</dbReference>
<sequence length="567" mass="64426">MLVKIHTFKQASSTRTNPATGLNPFCCPKPTDPFSSYASEQAKAEQEEPDPVSCSLQSTEGPTSHIMIEADRELSAMVQEIWDKDVNRLKPGTDYRISLQGKAGPVNADMNDDMNDDNDGAGYPLFSFVDERIFKKESFLAFISLLDNYESDTGEPEIVTPEEEAENHKFLDCMLRTPTMKIAHKYLVEKQLSPEGLPEFKNQLYRIWFELYARRGASKPDSSGFEHVFVGETRGGRTVIGFHNWIQLYLQEKLGHIDYKGYSVNANSPQPDENKHILALQFSWKNGIKPKGSIFVGVSPEFEFALYTLCFLVSPNERVKVFFSIYEVDIVCHHYNQKHIGKTDRAQQAAVLSHLTTESPSFIDTQQLPNEEEPEEALQVAADAPPPYSSIAADNAAYFDYKENGGFPKPPSYNVATTLPSYDEAERTKAEAHVPLVTGRDEDFVARDDFEDADQLRIGNDGIFMFTFFMAFLFNWIGFFLSFCLTTSAAGRYGAISGFGLSLIKWILIVRFSTYFPGYFDGQYWLWWVFLVLGFLLFLRGFINYTKIRNMADSFSSLPRTRVLFIY</sequence>
<organism evidence="19 20">
    <name type="scientific">Coregonus suidteri</name>
    <dbReference type="NCBI Taxonomy" id="861788"/>
    <lineage>
        <taxon>Eukaryota</taxon>
        <taxon>Metazoa</taxon>
        <taxon>Chordata</taxon>
        <taxon>Craniata</taxon>
        <taxon>Vertebrata</taxon>
        <taxon>Euteleostomi</taxon>
        <taxon>Actinopterygii</taxon>
        <taxon>Neopterygii</taxon>
        <taxon>Teleostei</taxon>
        <taxon>Protacanthopterygii</taxon>
        <taxon>Salmoniformes</taxon>
        <taxon>Salmonidae</taxon>
        <taxon>Coregoninae</taxon>
        <taxon>Coregonus</taxon>
    </lineage>
</organism>
<dbReference type="Pfam" id="PF10176">
    <property type="entry name" value="NEDD4_Bsd2"/>
    <property type="match status" value="2"/>
</dbReference>
<dbReference type="GO" id="GO:0004521">
    <property type="term" value="F:RNA endonuclease activity"/>
    <property type="evidence" value="ECO:0007669"/>
    <property type="project" value="UniProtKB-UniRule"/>
</dbReference>
<comment type="subcellular location">
    <subcellularLocation>
        <location evidence="2">Membrane</location>
        <topology evidence="2">Multi-pass membrane protein</topology>
    </subcellularLocation>
</comment>
<dbReference type="GO" id="GO:0030001">
    <property type="term" value="P:metal ion transport"/>
    <property type="evidence" value="ECO:0007669"/>
    <property type="project" value="InterPro"/>
</dbReference>
<dbReference type="CDD" id="cd21159">
    <property type="entry name" value="XendoU"/>
    <property type="match status" value="1"/>
</dbReference>
<dbReference type="EMBL" id="JAGTTL010000005">
    <property type="protein sequence ID" value="KAK6321996.1"/>
    <property type="molecule type" value="Genomic_DNA"/>
</dbReference>
<evidence type="ECO:0000256" key="11">
    <source>
        <dbReference type="ARBA" id="ARBA00022989"/>
    </source>
</evidence>
<keyword evidence="9 15" id="KW-0378">Hydrolase</keyword>
<name>A0AAN8R2C5_9TELE</name>
<keyword evidence="8 15" id="KW-0255">Endonuclease</keyword>
<protein>
    <recommendedName>
        <fullName evidence="15">Uridylate-specific endoribonuclease</fullName>
        <ecNumber evidence="15">4.6.1.-</ecNumber>
    </recommendedName>
</protein>
<feature type="transmembrane region" description="Helical" evidence="17">
    <location>
        <begin position="463"/>
        <end position="486"/>
    </location>
</feature>
<comment type="subunit">
    <text evidence="4 15">Monomer.</text>
</comment>
<dbReference type="GO" id="GO:0016829">
    <property type="term" value="F:lyase activity"/>
    <property type="evidence" value="ECO:0007669"/>
    <property type="project" value="UniProtKB-KW"/>
</dbReference>
<evidence type="ECO:0000256" key="4">
    <source>
        <dbReference type="ARBA" id="ARBA00011245"/>
    </source>
</evidence>
<dbReference type="PANTHER" id="PTHR12439">
    <property type="entry name" value="PLACENTAL PROTEIN 11-RELATED"/>
    <property type="match status" value="1"/>
</dbReference>
<dbReference type="PROSITE" id="PS51959">
    <property type="entry name" value="ENDOU"/>
    <property type="match status" value="1"/>
</dbReference>
<keyword evidence="14" id="KW-0456">Lyase</keyword>
<evidence type="ECO:0000256" key="16">
    <source>
        <dbReference type="SAM" id="MobiDB-lite"/>
    </source>
</evidence>
<dbReference type="EC" id="4.6.1.-" evidence="15"/>
<feature type="domain" description="EndoU" evidence="18">
    <location>
        <begin position="70"/>
        <end position="364"/>
    </location>
</feature>
<evidence type="ECO:0000256" key="6">
    <source>
        <dbReference type="ARBA" id="ARBA00022722"/>
    </source>
</evidence>
<evidence type="ECO:0000256" key="14">
    <source>
        <dbReference type="ARBA" id="ARBA00023239"/>
    </source>
</evidence>
<evidence type="ECO:0000256" key="12">
    <source>
        <dbReference type="ARBA" id="ARBA00023136"/>
    </source>
</evidence>
<evidence type="ECO:0000256" key="13">
    <source>
        <dbReference type="ARBA" id="ARBA00023211"/>
    </source>
</evidence>
<dbReference type="Proteomes" id="UP001356427">
    <property type="component" value="Unassembled WGS sequence"/>
</dbReference>
<evidence type="ECO:0000256" key="3">
    <source>
        <dbReference type="ARBA" id="ARBA00010168"/>
    </source>
</evidence>
<accession>A0AAN8R2C5</accession>
<dbReference type="GO" id="GO:0016020">
    <property type="term" value="C:membrane"/>
    <property type="evidence" value="ECO:0007669"/>
    <property type="project" value="UniProtKB-SubCell"/>
</dbReference>
<keyword evidence="6 15" id="KW-0540">Nuclease</keyword>
<keyword evidence="12 17" id="KW-0472">Membrane</keyword>
<evidence type="ECO:0000256" key="8">
    <source>
        <dbReference type="ARBA" id="ARBA00022759"/>
    </source>
</evidence>
<dbReference type="AlphaFoldDB" id="A0AAN8R2C5"/>
<evidence type="ECO:0000259" key="18">
    <source>
        <dbReference type="PROSITE" id="PS51959"/>
    </source>
</evidence>
<gene>
    <name evidence="19" type="ORF">J4Q44_G00067880</name>
</gene>
<dbReference type="PANTHER" id="PTHR12439:SF32">
    <property type="entry name" value="URIDYLATE-SPECIFIC ENDORIBONUCLEASE B"/>
    <property type="match status" value="1"/>
</dbReference>
<evidence type="ECO:0000256" key="2">
    <source>
        <dbReference type="ARBA" id="ARBA00004141"/>
    </source>
</evidence>
<dbReference type="Pfam" id="PF09412">
    <property type="entry name" value="XendoU"/>
    <property type="match status" value="1"/>
</dbReference>
<dbReference type="CDD" id="cd22305">
    <property type="entry name" value="NDFIP1"/>
    <property type="match status" value="1"/>
</dbReference>